<gene>
    <name evidence="7" type="ORF">TELCIR_23441</name>
</gene>
<evidence type="ECO:0000256" key="1">
    <source>
        <dbReference type="ARBA" id="ARBA00010617"/>
    </source>
</evidence>
<dbReference type="EMBL" id="KZ388251">
    <property type="protein sequence ID" value="PIO55175.1"/>
    <property type="molecule type" value="Genomic_DNA"/>
</dbReference>
<dbReference type="GO" id="GO:0006805">
    <property type="term" value="P:xenobiotic metabolic process"/>
    <property type="evidence" value="ECO:0007669"/>
    <property type="project" value="TreeGrafter"/>
</dbReference>
<evidence type="ECO:0000256" key="4">
    <source>
        <dbReference type="ARBA" id="ARBA00023033"/>
    </source>
</evidence>
<dbReference type="GO" id="GO:0016712">
    <property type="term" value="F:oxidoreductase activity, acting on paired donors, with incorporation or reduction of molecular oxygen, reduced flavin or flavoprotein as one donor, and incorporation of one atom of oxygen"/>
    <property type="evidence" value="ECO:0007669"/>
    <property type="project" value="TreeGrafter"/>
</dbReference>
<dbReference type="PANTHER" id="PTHR24300">
    <property type="entry name" value="CYTOCHROME P450 508A4-RELATED"/>
    <property type="match status" value="1"/>
</dbReference>
<dbReference type="PRINTS" id="PR00463">
    <property type="entry name" value="EP450I"/>
</dbReference>
<evidence type="ECO:0000313" key="7">
    <source>
        <dbReference type="EMBL" id="PIO55175.1"/>
    </source>
</evidence>
<keyword evidence="2 5" id="KW-0479">Metal-binding</keyword>
<dbReference type="PANTHER" id="PTHR24300:SF414">
    <property type="entry name" value="CYTOCHROME P450 FAMILY"/>
    <property type="match status" value="1"/>
</dbReference>
<dbReference type="GO" id="GO:0020037">
    <property type="term" value="F:heme binding"/>
    <property type="evidence" value="ECO:0007669"/>
    <property type="project" value="InterPro"/>
</dbReference>
<dbReference type="OrthoDB" id="2789670at2759"/>
<dbReference type="Proteomes" id="UP000230423">
    <property type="component" value="Unassembled WGS sequence"/>
</dbReference>
<dbReference type="GO" id="GO:0006082">
    <property type="term" value="P:organic acid metabolic process"/>
    <property type="evidence" value="ECO:0007669"/>
    <property type="project" value="TreeGrafter"/>
</dbReference>
<dbReference type="InterPro" id="IPR002401">
    <property type="entry name" value="Cyt_P450_E_grp-I"/>
</dbReference>
<dbReference type="SUPFAM" id="SSF48264">
    <property type="entry name" value="Cytochrome P450"/>
    <property type="match status" value="1"/>
</dbReference>
<keyword evidence="8" id="KW-1185">Reference proteome</keyword>
<organism evidence="7 8">
    <name type="scientific">Teladorsagia circumcincta</name>
    <name type="common">Brown stomach worm</name>
    <name type="synonym">Ostertagia circumcincta</name>
    <dbReference type="NCBI Taxonomy" id="45464"/>
    <lineage>
        <taxon>Eukaryota</taxon>
        <taxon>Metazoa</taxon>
        <taxon>Ecdysozoa</taxon>
        <taxon>Nematoda</taxon>
        <taxon>Chromadorea</taxon>
        <taxon>Rhabditida</taxon>
        <taxon>Rhabditina</taxon>
        <taxon>Rhabditomorpha</taxon>
        <taxon>Strongyloidea</taxon>
        <taxon>Trichostrongylidae</taxon>
        <taxon>Teladorsagia</taxon>
    </lineage>
</organism>
<dbReference type="PROSITE" id="PS00086">
    <property type="entry name" value="CYTOCHROME_P450"/>
    <property type="match status" value="1"/>
</dbReference>
<dbReference type="AlphaFoldDB" id="A0A2G9TB54"/>
<evidence type="ECO:0000256" key="3">
    <source>
        <dbReference type="ARBA" id="ARBA00023004"/>
    </source>
</evidence>
<comment type="cofactor">
    <cofactor evidence="5">
        <name>heme</name>
        <dbReference type="ChEBI" id="CHEBI:30413"/>
    </cofactor>
</comment>
<feature type="non-terminal residue" evidence="7">
    <location>
        <position position="1"/>
    </location>
</feature>
<evidence type="ECO:0000256" key="6">
    <source>
        <dbReference type="RuleBase" id="RU000461"/>
    </source>
</evidence>
<dbReference type="InterPro" id="IPR050182">
    <property type="entry name" value="Cytochrome_P450_fam2"/>
</dbReference>
<evidence type="ECO:0000256" key="5">
    <source>
        <dbReference type="PIRSR" id="PIRSR602401-1"/>
    </source>
</evidence>
<evidence type="ECO:0008006" key="9">
    <source>
        <dbReference type="Google" id="ProtNLM"/>
    </source>
</evidence>
<keyword evidence="3 5" id="KW-0408">Iron</keyword>
<dbReference type="InterPro" id="IPR001128">
    <property type="entry name" value="Cyt_P450"/>
</dbReference>
<evidence type="ECO:0000313" key="8">
    <source>
        <dbReference type="Proteomes" id="UP000230423"/>
    </source>
</evidence>
<name>A0A2G9TB54_TELCI</name>
<keyword evidence="5 6" id="KW-0349">Heme</keyword>
<dbReference type="GO" id="GO:0005737">
    <property type="term" value="C:cytoplasm"/>
    <property type="evidence" value="ECO:0007669"/>
    <property type="project" value="TreeGrafter"/>
</dbReference>
<dbReference type="GO" id="GO:0005506">
    <property type="term" value="F:iron ion binding"/>
    <property type="evidence" value="ECO:0007669"/>
    <property type="project" value="InterPro"/>
</dbReference>
<evidence type="ECO:0000256" key="2">
    <source>
        <dbReference type="ARBA" id="ARBA00022723"/>
    </source>
</evidence>
<keyword evidence="4 6" id="KW-0503">Monooxygenase</keyword>
<dbReference type="InterPro" id="IPR017972">
    <property type="entry name" value="Cyt_P450_CS"/>
</dbReference>
<dbReference type="Gene3D" id="1.10.630.10">
    <property type="entry name" value="Cytochrome P450"/>
    <property type="match status" value="1"/>
</dbReference>
<keyword evidence="6" id="KW-0560">Oxidoreductase</keyword>
<comment type="similarity">
    <text evidence="1 6">Belongs to the cytochrome P450 family.</text>
</comment>
<accession>A0A2G9TB54</accession>
<proteinExistence type="inferred from homology"/>
<reference evidence="7 8" key="1">
    <citation type="submission" date="2015-09" db="EMBL/GenBank/DDBJ databases">
        <title>Draft genome of the parasitic nematode Teladorsagia circumcincta isolate WARC Sus (inbred).</title>
        <authorList>
            <person name="Mitreva M."/>
        </authorList>
    </citation>
    <scope>NUCLEOTIDE SEQUENCE [LARGE SCALE GENOMIC DNA]</scope>
    <source>
        <strain evidence="7 8">S</strain>
    </source>
</reference>
<sequence>EIQRVANILPINLLRTVSEDVTIDGYHFPQKTLVIPQISILMNDERVFPEPKTFRPERFLTDDGKLRRIDEFLPFSVGKRQCLGESLARAELFLIFSNLMKRFDFRPPETADGVSGAAQLSTQRILGLTVSPPKYDCVVQLRKRDENHNIV</sequence>
<feature type="binding site" description="axial binding residue" evidence="5">
    <location>
        <position position="82"/>
    </location>
    <ligand>
        <name>heme</name>
        <dbReference type="ChEBI" id="CHEBI:30413"/>
    </ligand>
    <ligandPart>
        <name>Fe</name>
        <dbReference type="ChEBI" id="CHEBI:18248"/>
    </ligandPart>
</feature>
<dbReference type="InterPro" id="IPR036396">
    <property type="entry name" value="Cyt_P450_sf"/>
</dbReference>
<dbReference type="Pfam" id="PF00067">
    <property type="entry name" value="p450"/>
    <property type="match status" value="1"/>
</dbReference>
<protein>
    <recommendedName>
        <fullName evidence="9">Unspecific monooxygenase</fullName>
    </recommendedName>
</protein>